<evidence type="ECO:0000256" key="4">
    <source>
        <dbReference type="ARBA" id="ARBA00023136"/>
    </source>
</evidence>
<feature type="transmembrane region" description="Helical" evidence="5">
    <location>
        <begin position="133"/>
        <end position="153"/>
    </location>
</feature>
<evidence type="ECO:0000256" key="1">
    <source>
        <dbReference type="ARBA" id="ARBA00004141"/>
    </source>
</evidence>
<keyword evidence="2 5" id="KW-0812">Transmembrane</keyword>
<keyword evidence="3 5" id="KW-1133">Transmembrane helix</keyword>
<keyword evidence="4 5" id="KW-0472">Membrane</keyword>
<dbReference type="Pfam" id="PF07690">
    <property type="entry name" value="MFS_1"/>
    <property type="match status" value="1"/>
</dbReference>
<feature type="transmembrane region" description="Helical" evidence="5">
    <location>
        <begin position="211"/>
        <end position="233"/>
    </location>
</feature>
<dbReference type="Proteomes" id="UP001595859">
    <property type="component" value="Unassembled WGS sequence"/>
</dbReference>
<feature type="transmembrane region" description="Helical" evidence="5">
    <location>
        <begin position="272"/>
        <end position="292"/>
    </location>
</feature>
<dbReference type="PANTHER" id="PTHR10924">
    <property type="entry name" value="MAJOR FACILITATOR SUPERFAMILY PROTEIN-RELATED"/>
    <property type="match status" value="1"/>
</dbReference>
<evidence type="ECO:0000313" key="7">
    <source>
        <dbReference type="Proteomes" id="UP001595859"/>
    </source>
</evidence>
<evidence type="ECO:0000256" key="5">
    <source>
        <dbReference type="SAM" id="Phobius"/>
    </source>
</evidence>
<dbReference type="PANTHER" id="PTHR10924:SF6">
    <property type="entry name" value="SOLUTE CARRIER FAMILY 49 MEMBER A3"/>
    <property type="match status" value="1"/>
</dbReference>
<feature type="transmembrane region" description="Helical" evidence="5">
    <location>
        <begin position="331"/>
        <end position="352"/>
    </location>
</feature>
<dbReference type="EMBL" id="JBHSIS010000022">
    <property type="protein sequence ID" value="MFC4858014.1"/>
    <property type="molecule type" value="Genomic_DNA"/>
</dbReference>
<comment type="subcellular location">
    <subcellularLocation>
        <location evidence="1">Membrane</location>
        <topology evidence="1">Multi-pass membrane protein</topology>
    </subcellularLocation>
</comment>
<dbReference type="RefSeq" id="WP_378060168.1">
    <property type="nucleotide sequence ID" value="NZ_JBHSIS010000022.1"/>
</dbReference>
<name>A0ABV9SAR5_9PSEU</name>
<comment type="caution">
    <text evidence="6">The sequence shown here is derived from an EMBL/GenBank/DDBJ whole genome shotgun (WGS) entry which is preliminary data.</text>
</comment>
<evidence type="ECO:0000256" key="3">
    <source>
        <dbReference type="ARBA" id="ARBA00022989"/>
    </source>
</evidence>
<gene>
    <name evidence="6" type="ORF">ACFPCV_31330</name>
</gene>
<reference evidence="7" key="1">
    <citation type="journal article" date="2019" name="Int. J. Syst. Evol. Microbiol.">
        <title>The Global Catalogue of Microorganisms (GCM) 10K type strain sequencing project: providing services to taxonomists for standard genome sequencing and annotation.</title>
        <authorList>
            <consortium name="The Broad Institute Genomics Platform"/>
            <consortium name="The Broad Institute Genome Sequencing Center for Infectious Disease"/>
            <person name="Wu L."/>
            <person name="Ma J."/>
        </authorList>
    </citation>
    <scope>NUCLEOTIDE SEQUENCE [LARGE SCALE GENOMIC DNA]</scope>
    <source>
        <strain evidence="7">ZS-22-S1</strain>
    </source>
</reference>
<protein>
    <submittedName>
        <fullName evidence="6">MFS transporter</fullName>
    </submittedName>
</protein>
<evidence type="ECO:0000256" key="2">
    <source>
        <dbReference type="ARBA" id="ARBA00022692"/>
    </source>
</evidence>
<feature type="transmembrane region" description="Helical" evidence="5">
    <location>
        <begin position="98"/>
        <end position="121"/>
    </location>
</feature>
<dbReference type="InterPro" id="IPR049680">
    <property type="entry name" value="FLVCR1-2_SLC49-like"/>
</dbReference>
<dbReference type="InterPro" id="IPR011701">
    <property type="entry name" value="MFS"/>
</dbReference>
<organism evidence="6 7">
    <name type="scientific">Actinophytocola glycyrrhizae</name>
    <dbReference type="NCBI Taxonomy" id="2044873"/>
    <lineage>
        <taxon>Bacteria</taxon>
        <taxon>Bacillati</taxon>
        <taxon>Actinomycetota</taxon>
        <taxon>Actinomycetes</taxon>
        <taxon>Pseudonocardiales</taxon>
        <taxon>Pseudonocardiaceae</taxon>
    </lineage>
</organism>
<evidence type="ECO:0000313" key="6">
    <source>
        <dbReference type="EMBL" id="MFC4858014.1"/>
    </source>
</evidence>
<dbReference type="SUPFAM" id="SSF103473">
    <property type="entry name" value="MFS general substrate transporter"/>
    <property type="match status" value="1"/>
</dbReference>
<dbReference type="Gene3D" id="1.20.1250.20">
    <property type="entry name" value="MFS general substrate transporter like domains"/>
    <property type="match status" value="2"/>
</dbReference>
<feature type="transmembrane region" description="Helical" evidence="5">
    <location>
        <begin position="159"/>
        <end position="181"/>
    </location>
</feature>
<keyword evidence="7" id="KW-1185">Reference proteome</keyword>
<feature type="transmembrane region" description="Helical" evidence="5">
    <location>
        <begin position="44"/>
        <end position="68"/>
    </location>
</feature>
<dbReference type="InterPro" id="IPR036259">
    <property type="entry name" value="MFS_trans_sf"/>
</dbReference>
<feature type="transmembrane region" description="Helical" evidence="5">
    <location>
        <begin position="245"/>
        <end position="265"/>
    </location>
</feature>
<accession>A0ABV9SAR5</accession>
<feature type="transmembrane region" description="Helical" evidence="5">
    <location>
        <begin position="298"/>
        <end position="319"/>
    </location>
</feature>
<feature type="transmembrane region" description="Helical" evidence="5">
    <location>
        <begin position="75"/>
        <end position="92"/>
    </location>
</feature>
<proteinExistence type="predicted"/>
<sequence>MHEPRSRWSMVAVFALLGAVTQVLWVTYAPVADAAGRYYAVGDGAVGWLANVFPLLYVVLAIPAGIVLDRWFRGGLAAGALLAAAGAVVRLLGDTYVFALAGQLVVAVAQPLVLNAITGVAGRYLARRHRPTGIAVGSASTFAGLIVGFGLGTVFADDIAALLVVQAALAVAAAAAVLAVLRTPAEHRTEAAPAGFGALRIAWGDPYIRRLCALVFVPFGVFVTLSTFAQPLLEPAGVPEETAGLILIANVVAGVAGCAVLPVLASRRGWELALLTTSLLVTIGACVVLALAPGVVTGFVALALIGFALLPALPIVLELTERRAGRSEGTAAGLMWLAGNLGGLVVAAVVGMLVGEPLLAFLLLAVLSLLTLPLLRSFSRVSTSVPARSPTS</sequence>
<feature type="transmembrane region" description="Helical" evidence="5">
    <location>
        <begin position="358"/>
        <end position="375"/>
    </location>
</feature>